<protein>
    <submittedName>
        <fullName evidence="1">Uncharacterized protein</fullName>
    </submittedName>
</protein>
<dbReference type="EMBL" id="MPKY01000001">
    <property type="protein sequence ID" value="OJT00001.1"/>
    <property type="molecule type" value="Genomic_DNA"/>
</dbReference>
<dbReference type="AlphaFoldDB" id="A0A1M2UXJ6"/>
<sequence>MTEQAIALAIVDAAESEKAQEFSRYWAGALVAAAYTSGYSDDASRILGELANVQSEMRHTFLQEIASYALAVIHFPTGEGVLLSAGDCLAGISADNSVDLASVDWLSL</sequence>
<comment type="caution">
    <text evidence="1">The sequence shown here is derived from an EMBL/GenBank/DDBJ whole genome shotgun (WGS) entry which is preliminary data.</text>
</comment>
<gene>
    <name evidence="1" type="ORF">BEE62_07770</name>
</gene>
<dbReference type="Proteomes" id="UP000183986">
    <property type="component" value="Unassembled WGS sequence"/>
</dbReference>
<keyword evidence="2" id="KW-1185">Reference proteome</keyword>
<accession>A0A1M2UXJ6</accession>
<evidence type="ECO:0000313" key="2">
    <source>
        <dbReference type="Proteomes" id="UP000183986"/>
    </source>
</evidence>
<name>A0A1M2UXJ6_MARNT</name>
<evidence type="ECO:0000313" key="1">
    <source>
        <dbReference type="EMBL" id="OJT00001.1"/>
    </source>
</evidence>
<organism evidence="1 2">
    <name type="scientific">Marinobacter nauticus</name>
    <name type="common">Marinobacter hydrocarbonoclasticus</name>
    <name type="synonym">Marinobacter aquaeolei</name>
    <dbReference type="NCBI Taxonomy" id="2743"/>
    <lineage>
        <taxon>Bacteria</taxon>
        <taxon>Pseudomonadati</taxon>
        <taxon>Pseudomonadota</taxon>
        <taxon>Gammaproteobacteria</taxon>
        <taxon>Pseudomonadales</taxon>
        <taxon>Marinobacteraceae</taxon>
        <taxon>Marinobacter</taxon>
    </lineage>
</organism>
<proteinExistence type="predicted"/>
<reference evidence="1" key="1">
    <citation type="submission" date="2016-11" db="EMBL/GenBank/DDBJ databases">
        <title>Draft Genome Sequence of Marinobacter hydrocarbonoclasticus strain STW2, a polyaromatic aromatic hydrocarbon degrading and denitrifying bacterium from rhizosphere of Seagrass Enhalus acodoides.</title>
        <authorList>
            <person name="Ling J."/>
            <person name="Dong J."/>
        </authorList>
    </citation>
    <scope>NUCLEOTIDE SEQUENCE [LARGE SCALE GENOMIC DNA]</scope>
    <source>
        <strain evidence="1">STW2</strain>
    </source>
</reference>